<dbReference type="GO" id="GO:0055087">
    <property type="term" value="C:Ski complex"/>
    <property type="evidence" value="ECO:0007669"/>
    <property type="project" value="InterPro"/>
</dbReference>
<evidence type="ECO:0008006" key="6">
    <source>
        <dbReference type="Google" id="ProtNLM"/>
    </source>
</evidence>
<dbReference type="AlphaFoldDB" id="A0A8K0KMC7"/>
<dbReference type="EMBL" id="KZ309250">
    <property type="protein sequence ID" value="KAG8237939.1"/>
    <property type="molecule type" value="Genomic_DNA"/>
</dbReference>
<feature type="repeat" description="TPR" evidence="3">
    <location>
        <begin position="210"/>
        <end position="243"/>
    </location>
</feature>
<feature type="repeat" description="TPR" evidence="3">
    <location>
        <begin position="87"/>
        <end position="120"/>
    </location>
</feature>
<keyword evidence="1" id="KW-0677">Repeat</keyword>
<evidence type="ECO:0000256" key="2">
    <source>
        <dbReference type="ARBA" id="ARBA00022803"/>
    </source>
</evidence>
<dbReference type="InterPro" id="IPR011990">
    <property type="entry name" value="TPR-like_helical_dom_sf"/>
</dbReference>
<name>A0A8K0KMC7_LADFU</name>
<gene>
    <name evidence="4" type="ORF">J437_LFUL017313</name>
</gene>
<keyword evidence="2 3" id="KW-0802">TPR repeat</keyword>
<dbReference type="InterPro" id="IPR019734">
    <property type="entry name" value="TPR_rpt"/>
</dbReference>
<evidence type="ECO:0000313" key="5">
    <source>
        <dbReference type="Proteomes" id="UP000792457"/>
    </source>
</evidence>
<reference evidence="4" key="1">
    <citation type="submission" date="2013-04" db="EMBL/GenBank/DDBJ databases">
        <authorList>
            <person name="Qu J."/>
            <person name="Murali S.C."/>
            <person name="Bandaranaike D."/>
            <person name="Bellair M."/>
            <person name="Blankenburg K."/>
            <person name="Chao H."/>
            <person name="Dinh H."/>
            <person name="Doddapaneni H."/>
            <person name="Downs B."/>
            <person name="Dugan-Rocha S."/>
            <person name="Elkadiri S."/>
            <person name="Gnanaolivu R.D."/>
            <person name="Hernandez B."/>
            <person name="Javaid M."/>
            <person name="Jayaseelan J.C."/>
            <person name="Lee S."/>
            <person name="Li M."/>
            <person name="Ming W."/>
            <person name="Munidasa M."/>
            <person name="Muniz J."/>
            <person name="Nguyen L."/>
            <person name="Ongeri F."/>
            <person name="Osuji N."/>
            <person name="Pu L.-L."/>
            <person name="Puazo M."/>
            <person name="Qu C."/>
            <person name="Quiroz J."/>
            <person name="Raj R."/>
            <person name="Weissenberger G."/>
            <person name="Xin Y."/>
            <person name="Zou X."/>
            <person name="Han Y."/>
            <person name="Richards S."/>
            <person name="Worley K."/>
            <person name="Muzny D."/>
            <person name="Gibbs R."/>
        </authorList>
    </citation>
    <scope>NUCLEOTIDE SEQUENCE</scope>
    <source>
        <strain evidence="4">Sampled in the wild</strain>
    </source>
</reference>
<dbReference type="PANTHER" id="PTHR15704">
    <property type="entry name" value="SUPERKILLER 3 PROTEIN-RELATED"/>
    <property type="match status" value="1"/>
</dbReference>
<proteinExistence type="predicted"/>
<dbReference type="Pfam" id="PF13181">
    <property type="entry name" value="TPR_8"/>
    <property type="match status" value="3"/>
</dbReference>
<dbReference type="GO" id="GO:0006401">
    <property type="term" value="P:RNA catabolic process"/>
    <property type="evidence" value="ECO:0007669"/>
    <property type="project" value="InterPro"/>
</dbReference>
<dbReference type="SMART" id="SM00028">
    <property type="entry name" value="TPR"/>
    <property type="match status" value="3"/>
</dbReference>
<dbReference type="PANTHER" id="PTHR15704:SF7">
    <property type="entry name" value="SUPERKILLER COMPLEX PROTEIN 3"/>
    <property type="match status" value="1"/>
</dbReference>
<evidence type="ECO:0000256" key="1">
    <source>
        <dbReference type="ARBA" id="ARBA00022737"/>
    </source>
</evidence>
<comment type="caution">
    <text evidence="4">The sequence shown here is derived from an EMBL/GenBank/DDBJ whole genome shotgun (WGS) entry which is preliminary data.</text>
</comment>
<protein>
    <recommendedName>
        <fullName evidence="6">Tetratricopeptide repeat protein 37</fullName>
    </recommendedName>
</protein>
<evidence type="ECO:0000256" key="3">
    <source>
        <dbReference type="PROSITE-ProRule" id="PRU00339"/>
    </source>
</evidence>
<evidence type="ECO:0000313" key="4">
    <source>
        <dbReference type="EMBL" id="KAG8237939.1"/>
    </source>
</evidence>
<dbReference type="Proteomes" id="UP000792457">
    <property type="component" value="Unassembled WGS sequence"/>
</dbReference>
<sequence>MMPENSLLWHDLALNYNYQANTAVKRRIRRSLRTLAVDAAKKAVSLSPGNTNHWNLLGILCAAGEIRNYKLSQHAFCMSIKAEEINEVAWTNLGTLYLCLGEIRSAHAAFSKAQSIQPSYHGCWIGQALIAESVGSSGTMDLFRHTTQLGIHPESCLGYAHWVCTTLDLAKHNEELQKNATYIYSIVKMHAIPIATDCLIWYTGRIHNEPAAYNMLGILLERQKLYKGARQAFGKALSLSENSEEDKVVDIIRNNYARVLVSVGSFEEAAKQYLAIKNPDYVTQCGLAQAYLKGDKYEEAYTAYEAALNWMVEVPDAWKSHILVAMAAVAYKVHPEITHTLLFQSFQSECPSIRGIFAMSALGILSQDVDLTEQMLKKLAPYKDNEAYVNDIATFHAYTFFMQGQYMKSLRHLSGRIHCYPNLPTLWLSLALLLLHTHSAEPKQEVLSVATCAQVALLLGQSMMNVSKIMSFVSLSHLLSGKTKESLRSALKAVHLYPDVPENWIVLIASYLPHCMGNQSAKGMSWLKLIIGHVRRRLEASRPMMRWLSNYERMVTQLSEEYTKHVSSVM</sequence>
<dbReference type="OrthoDB" id="421075at2759"/>
<dbReference type="SUPFAM" id="SSF48452">
    <property type="entry name" value="TPR-like"/>
    <property type="match status" value="2"/>
</dbReference>
<accession>A0A8K0KMC7</accession>
<dbReference type="PROSITE" id="PS50005">
    <property type="entry name" value="TPR"/>
    <property type="match status" value="2"/>
</dbReference>
<reference evidence="4" key="2">
    <citation type="submission" date="2017-10" db="EMBL/GenBank/DDBJ databases">
        <title>Ladona fulva Genome sequencing and assembly.</title>
        <authorList>
            <person name="Murali S."/>
            <person name="Richards S."/>
            <person name="Bandaranaike D."/>
            <person name="Bellair M."/>
            <person name="Blankenburg K."/>
            <person name="Chao H."/>
            <person name="Dinh H."/>
            <person name="Doddapaneni H."/>
            <person name="Dugan-Rocha S."/>
            <person name="Elkadiri S."/>
            <person name="Gnanaolivu R."/>
            <person name="Hernandez B."/>
            <person name="Skinner E."/>
            <person name="Javaid M."/>
            <person name="Lee S."/>
            <person name="Li M."/>
            <person name="Ming W."/>
            <person name="Munidasa M."/>
            <person name="Muniz J."/>
            <person name="Nguyen L."/>
            <person name="Hughes D."/>
            <person name="Osuji N."/>
            <person name="Pu L.-L."/>
            <person name="Puazo M."/>
            <person name="Qu C."/>
            <person name="Quiroz J."/>
            <person name="Raj R."/>
            <person name="Weissenberger G."/>
            <person name="Xin Y."/>
            <person name="Zou X."/>
            <person name="Han Y."/>
            <person name="Worley K."/>
            <person name="Muzny D."/>
            <person name="Gibbs R."/>
        </authorList>
    </citation>
    <scope>NUCLEOTIDE SEQUENCE</scope>
    <source>
        <strain evidence="4">Sampled in the wild</strain>
    </source>
</reference>
<dbReference type="InterPro" id="IPR039226">
    <property type="entry name" value="Ski3/TTC37"/>
</dbReference>
<organism evidence="4 5">
    <name type="scientific">Ladona fulva</name>
    <name type="common">Scarce chaser dragonfly</name>
    <name type="synonym">Libellula fulva</name>
    <dbReference type="NCBI Taxonomy" id="123851"/>
    <lineage>
        <taxon>Eukaryota</taxon>
        <taxon>Metazoa</taxon>
        <taxon>Ecdysozoa</taxon>
        <taxon>Arthropoda</taxon>
        <taxon>Hexapoda</taxon>
        <taxon>Insecta</taxon>
        <taxon>Pterygota</taxon>
        <taxon>Palaeoptera</taxon>
        <taxon>Odonata</taxon>
        <taxon>Epiprocta</taxon>
        <taxon>Anisoptera</taxon>
        <taxon>Libelluloidea</taxon>
        <taxon>Libellulidae</taxon>
        <taxon>Ladona</taxon>
    </lineage>
</organism>
<dbReference type="Gene3D" id="1.25.40.10">
    <property type="entry name" value="Tetratricopeptide repeat domain"/>
    <property type="match status" value="3"/>
</dbReference>
<keyword evidence="5" id="KW-1185">Reference proteome</keyword>